<feature type="transmembrane region" description="Helical" evidence="1">
    <location>
        <begin position="26"/>
        <end position="47"/>
    </location>
</feature>
<keyword evidence="1" id="KW-1133">Transmembrane helix</keyword>
<accession>A0A6N2YWW5</accession>
<dbReference type="InterPro" id="IPR008523">
    <property type="entry name" value="DUF805"/>
</dbReference>
<gene>
    <name evidence="2" type="primary">yhaI_1</name>
    <name evidence="2" type="ORF">EMLFYP7_00393</name>
</gene>
<dbReference type="GO" id="GO:0005886">
    <property type="term" value="C:plasma membrane"/>
    <property type="evidence" value="ECO:0007669"/>
    <property type="project" value="TreeGrafter"/>
</dbReference>
<evidence type="ECO:0000313" key="2">
    <source>
        <dbReference type="EMBL" id="VYT70070.1"/>
    </source>
</evidence>
<evidence type="ECO:0000256" key="1">
    <source>
        <dbReference type="SAM" id="Phobius"/>
    </source>
</evidence>
<keyword evidence="1" id="KW-0472">Membrane</keyword>
<protein>
    <submittedName>
        <fullName evidence="2">Inner membrane protein YhaI</fullName>
    </submittedName>
</protein>
<proteinExistence type="predicted"/>
<feature type="transmembrane region" description="Helical" evidence="1">
    <location>
        <begin position="91"/>
        <end position="113"/>
    </location>
</feature>
<dbReference type="Pfam" id="PF05656">
    <property type="entry name" value="DUF805"/>
    <property type="match status" value="1"/>
</dbReference>
<feature type="transmembrane region" description="Helical" evidence="1">
    <location>
        <begin position="54"/>
        <end position="79"/>
    </location>
</feature>
<dbReference type="AlphaFoldDB" id="A0A6N2YWW5"/>
<keyword evidence="1" id="KW-0812">Transmembrane</keyword>
<sequence length="120" mass="13793">MTYGQAYLLGWKKGFNFSGMASRLEFWSFFLINLAIVALPLAVWLLAMQYDYQFGVFIFFALPLSVILLLIMIVPVLAVGCRRMHDIGRSGWWFALCLFIPWFLIVALWLCCLKPASSSR</sequence>
<name>A0A6N2YWW5_9ENTR</name>
<reference evidence="2" key="1">
    <citation type="submission" date="2019-11" db="EMBL/GenBank/DDBJ databases">
        <authorList>
            <person name="Feng L."/>
        </authorList>
    </citation>
    <scope>NUCLEOTIDE SEQUENCE</scope>
    <source>
        <strain evidence="2">EMassiliensisLFYP7</strain>
    </source>
</reference>
<dbReference type="EMBL" id="CACRTZ010000002">
    <property type="protein sequence ID" value="VYT70070.1"/>
    <property type="molecule type" value="Genomic_DNA"/>
</dbReference>
<dbReference type="PANTHER" id="PTHR34980">
    <property type="entry name" value="INNER MEMBRANE PROTEIN-RELATED-RELATED"/>
    <property type="match status" value="1"/>
</dbReference>
<dbReference type="PANTHER" id="PTHR34980:SF2">
    <property type="entry name" value="INNER MEMBRANE PROTEIN YHAH-RELATED"/>
    <property type="match status" value="1"/>
</dbReference>
<dbReference type="RefSeq" id="WP_156564503.1">
    <property type="nucleotide sequence ID" value="NZ_CACRTZ010000002.1"/>
</dbReference>
<organism evidence="2">
    <name type="scientific">Phytobacter massiliensis</name>
    <dbReference type="NCBI Taxonomy" id="1485952"/>
    <lineage>
        <taxon>Bacteria</taxon>
        <taxon>Pseudomonadati</taxon>
        <taxon>Pseudomonadota</taxon>
        <taxon>Gammaproteobacteria</taxon>
        <taxon>Enterobacterales</taxon>
        <taxon>Enterobacteriaceae</taxon>
        <taxon>Phytobacter</taxon>
    </lineage>
</organism>